<reference evidence="7 8" key="1">
    <citation type="submission" date="2014-04" db="EMBL/GenBank/DDBJ databases">
        <authorList>
            <consortium name="DOE Joint Genome Institute"/>
            <person name="Kuo A."/>
            <person name="Zuccaro A."/>
            <person name="Kohler A."/>
            <person name="Nagy L.G."/>
            <person name="Floudas D."/>
            <person name="Copeland A."/>
            <person name="Barry K.W."/>
            <person name="Cichocki N."/>
            <person name="Veneault-Fourrey C."/>
            <person name="LaButti K."/>
            <person name="Lindquist E.A."/>
            <person name="Lipzen A."/>
            <person name="Lundell T."/>
            <person name="Morin E."/>
            <person name="Murat C."/>
            <person name="Sun H."/>
            <person name="Tunlid A."/>
            <person name="Henrissat B."/>
            <person name="Grigoriev I.V."/>
            <person name="Hibbett D.S."/>
            <person name="Martin F."/>
            <person name="Nordberg H.P."/>
            <person name="Cantor M.N."/>
            <person name="Hua S.X."/>
        </authorList>
    </citation>
    <scope>NUCLEOTIDE SEQUENCE [LARGE SCALE GENOMIC DNA]</scope>
    <source>
        <strain evidence="7 8">MAFF 305830</strain>
    </source>
</reference>
<accession>A0A0C2WBH3</accession>
<evidence type="ECO:0000256" key="6">
    <source>
        <dbReference type="SAM" id="Phobius"/>
    </source>
</evidence>
<keyword evidence="8" id="KW-1185">Reference proteome</keyword>
<sequence>MPNTLLSLPALYTFVGLYRLIQDPKIRNPVWDKCRNGTKRGLLVAAIYGVVMYSPQRWFVSIFLSNSSRLQNLFMIPYVTSYFSLQTWATLIFITNQMSGIIRFFLSKNLRIAKDRAWDLTVISRGKSKDFWGPYAEEWEQPPQIRGEKNGDGGGVGWLERSIGKWWARLLINKFILFPLQLYPVVGIFISAWMRAYGTSRYLHSKYFKSKNMTPHQISIYMEERKWDYRIFGVAAALLESLPIVGILFAISNQIGAAMWAHDLEKRQALFRTGVRKPLPPHQIKMDDGTTITTRPAGTGLFSAISGKGIQSGMNEPEIPGGFTENSTTPLE</sequence>
<name>A0A0C2WBH3_SERVB</name>
<keyword evidence="2 6" id="KW-0812">Transmembrane</keyword>
<organism evidence="7 8">
    <name type="scientific">Serendipita vermifera MAFF 305830</name>
    <dbReference type="NCBI Taxonomy" id="933852"/>
    <lineage>
        <taxon>Eukaryota</taxon>
        <taxon>Fungi</taxon>
        <taxon>Dikarya</taxon>
        <taxon>Basidiomycota</taxon>
        <taxon>Agaricomycotina</taxon>
        <taxon>Agaricomycetes</taxon>
        <taxon>Sebacinales</taxon>
        <taxon>Serendipitaceae</taxon>
        <taxon>Serendipita</taxon>
    </lineage>
</organism>
<feature type="region of interest" description="Disordered" evidence="5">
    <location>
        <begin position="313"/>
        <end position="332"/>
    </location>
</feature>
<dbReference type="InterPro" id="IPR059112">
    <property type="entry name" value="CysZ/EI24"/>
</dbReference>
<feature type="transmembrane region" description="Helical" evidence="6">
    <location>
        <begin position="175"/>
        <end position="194"/>
    </location>
</feature>
<dbReference type="PANTHER" id="PTHR34292">
    <property type="entry name" value="OUTER SPORE WALL PROTEIN LDS1"/>
    <property type="match status" value="1"/>
</dbReference>
<dbReference type="STRING" id="933852.A0A0C2WBH3"/>
<feature type="transmembrane region" description="Helical" evidence="6">
    <location>
        <begin position="6"/>
        <end position="21"/>
    </location>
</feature>
<proteinExistence type="predicted"/>
<keyword evidence="4 6" id="KW-0472">Membrane</keyword>
<dbReference type="AlphaFoldDB" id="A0A0C2WBH3"/>
<feature type="transmembrane region" description="Helical" evidence="6">
    <location>
        <begin position="42"/>
        <end position="65"/>
    </location>
</feature>
<dbReference type="OrthoDB" id="10012223at2759"/>
<evidence type="ECO:0000313" key="8">
    <source>
        <dbReference type="Proteomes" id="UP000054097"/>
    </source>
</evidence>
<evidence type="ECO:0000256" key="2">
    <source>
        <dbReference type="ARBA" id="ARBA00022692"/>
    </source>
</evidence>
<dbReference type="PANTHER" id="PTHR34292:SF2">
    <property type="entry name" value="OUTER SPORE WALL PROTEIN LDS1"/>
    <property type="match status" value="1"/>
</dbReference>
<keyword evidence="3 6" id="KW-1133">Transmembrane helix</keyword>
<feature type="transmembrane region" description="Helical" evidence="6">
    <location>
        <begin position="85"/>
        <end position="106"/>
    </location>
</feature>
<comment type="subcellular location">
    <subcellularLocation>
        <location evidence="1">Membrane</location>
        <topology evidence="1">Multi-pass membrane protein</topology>
    </subcellularLocation>
</comment>
<gene>
    <name evidence="7" type="ORF">M408DRAFT_250060</name>
</gene>
<dbReference type="Pfam" id="PF07264">
    <property type="entry name" value="EI24"/>
    <property type="match status" value="1"/>
</dbReference>
<evidence type="ECO:0000256" key="5">
    <source>
        <dbReference type="SAM" id="MobiDB-lite"/>
    </source>
</evidence>
<dbReference type="HOGENOM" id="CLU_057756_0_0_1"/>
<protein>
    <submittedName>
        <fullName evidence="7">Uncharacterized protein</fullName>
    </submittedName>
</protein>
<reference evidence="8" key="2">
    <citation type="submission" date="2015-01" db="EMBL/GenBank/DDBJ databases">
        <title>Evolutionary Origins and Diversification of the Mycorrhizal Mutualists.</title>
        <authorList>
            <consortium name="DOE Joint Genome Institute"/>
            <consortium name="Mycorrhizal Genomics Consortium"/>
            <person name="Kohler A."/>
            <person name="Kuo A."/>
            <person name="Nagy L.G."/>
            <person name="Floudas D."/>
            <person name="Copeland A."/>
            <person name="Barry K.W."/>
            <person name="Cichocki N."/>
            <person name="Veneault-Fourrey C."/>
            <person name="LaButti K."/>
            <person name="Lindquist E.A."/>
            <person name="Lipzen A."/>
            <person name="Lundell T."/>
            <person name="Morin E."/>
            <person name="Murat C."/>
            <person name="Riley R."/>
            <person name="Ohm R."/>
            <person name="Sun H."/>
            <person name="Tunlid A."/>
            <person name="Henrissat B."/>
            <person name="Grigoriev I.V."/>
            <person name="Hibbett D.S."/>
            <person name="Martin F."/>
        </authorList>
    </citation>
    <scope>NUCLEOTIDE SEQUENCE [LARGE SCALE GENOMIC DNA]</scope>
    <source>
        <strain evidence="8">MAFF 305830</strain>
    </source>
</reference>
<dbReference type="EMBL" id="KN824332">
    <property type="protein sequence ID" value="KIM23768.1"/>
    <property type="molecule type" value="Genomic_DNA"/>
</dbReference>
<evidence type="ECO:0000256" key="1">
    <source>
        <dbReference type="ARBA" id="ARBA00004141"/>
    </source>
</evidence>
<evidence type="ECO:0000313" key="7">
    <source>
        <dbReference type="EMBL" id="KIM23768.1"/>
    </source>
</evidence>
<evidence type="ECO:0000256" key="4">
    <source>
        <dbReference type="ARBA" id="ARBA00023136"/>
    </source>
</evidence>
<evidence type="ECO:0000256" key="3">
    <source>
        <dbReference type="ARBA" id="ARBA00022989"/>
    </source>
</evidence>
<feature type="transmembrane region" description="Helical" evidence="6">
    <location>
        <begin position="231"/>
        <end position="251"/>
    </location>
</feature>
<dbReference type="Proteomes" id="UP000054097">
    <property type="component" value="Unassembled WGS sequence"/>
</dbReference>
<dbReference type="InterPro" id="IPR052786">
    <property type="entry name" value="Spore_wall_assembly"/>
</dbReference>